<evidence type="ECO:0000313" key="6">
    <source>
        <dbReference type="EMBL" id="MXN64993.1"/>
    </source>
</evidence>
<evidence type="ECO:0000313" key="7">
    <source>
        <dbReference type="Proteomes" id="UP000433101"/>
    </source>
</evidence>
<reference evidence="6 7" key="1">
    <citation type="submission" date="2019-12" db="EMBL/GenBank/DDBJ databases">
        <authorList>
            <person name="Li M."/>
        </authorList>
    </citation>
    <scope>NUCLEOTIDE SEQUENCE [LARGE SCALE GENOMIC DNA]</scope>
    <source>
        <strain evidence="6 7">GBMRC 2046</strain>
    </source>
</reference>
<dbReference type="PROSITE" id="PS51007">
    <property type="entry name" value="CYTC"/>
    <property type="match status" value="1"/>
</dbReference>
<keyword evidence="7" id="KW-1185">Reference proteome</keyword>
<dbReference type="Proteomes" id="UP000433101">
    <property type="component" value="Unassembled WGS sequence"/>
</dbReference>
<organism evidence="6 7">
    <name type="scientific">Stappia sediminis</name>
    <dbReference type="NCBI Taxonomy" id="2692190"/>
    <lineage>
        <taxon>Bacteria</taxon>
        <taxon>Pseudomonadati</taxon>
        <taxon>Pseudomonadota</taxon>
        <taxon>Alphaproteobacteria</taxon>
        <taxon>Hyphomicrobiales</taxon>
        <taxon>Stappiaceae</taxon>
        <taxon>Stappia</taxon>
    </lineage>
</organism>
<dbReference type="GO" id="GO:0046872">
    <property type="term" value="F:metal ion binding"/>
    <property type="evidence" value="ECO:0007669"/>
    <property type="project" value="UniProtKB-KW"/>
</dbReference>
<proteinExistence type="predicted"/>
<dbReference type="Gene3D" id="1.10.760.10">
    <property type="entry name" value="Cytochrome c-like domain"/>
    <property type="match status" value="1"/>
</dbReference>
<dbReference type="InterPro" id="IPR036909">
    <property type="entry name" value="Cyt_c-like_dom_sf"/>
</dbReference>
<comment type="caution">
    <text evidence="6">The sequence shown here is derived from an EMBL/GenBank/DDBJ whole genome shotgun (WGS) entry which is preliminary data.</text>
</comment>
<name>A0A7X3S7P4_9HYPH</name>
<evidence type="ECO:0000256" key="1">
    <source>
        <dbReference type="ARBA" id="ARBA00022617"/>
    </source>
</evidence>
<dbReference type="InterPro" id="IPR009056">
    <property type="entry name" value="Cyt_c-like_dom"/>
</dbReference>
<dbReference type="GO" id="GO:0009055">
    <property type="term" value="F:electron transfer activity"/>
    <property type="evidence" value="ECO:0007669"/>
    <property type="project" value="InterPro"/>
</dbReference>
<keyword evidence="2 4" id="KW-0479">Metal-binding</keyword>
<evidence type="ECO:0000256" key="4">
    <source>
        <dbReference type="PROSITE-ProRule" id="PRU00433"/>
    </source>
</evidence>
<keyword evidence="1 4" id="KW-0349">Heme</keyword>
<protein>
    <submittedName>
        <fullName evidence="6">Cytochrome C552</fullName>
    </submittedName>
</protein>
<feature type="domain" description="Cytochrome c" evidence="5">
    <location>
        <begin position="13"/>
        <end position="92"/>
    </location>
</feature>
<gene>
    <name evidence="6" type="ORF">GR183_08745</name>
</gene>
<dbReference type="GO" id="GO:0020037">
    <property type="term" value="F:heme binding"/>
    <property type="evidence" value="ECO:0007669"/>
    <property type="project" value="InterPro"/>
</dbReference>
<dbReference type="Pfam" id="PF13442">
    <property type="entry name" value="Cytochrome_CBB3"/>
    <property type="match status" value="1"/>
</dbReference>
<evidence type="ECO:0000259" key="5">
    <source>
        <dbReference type="PROSITE" id="PS51007"/>
    </source>
</evidence>
<dbReference type="SUPFAM" id="SSF46626">
    <property type="entry name" value="Cytochrome c"/>
    <property type="match status" value="1"/>
</dbReference>
<evidence type="ECO:0000256" key="3">
    <source>
        <dbReference type="ARBA" id="ARBA00023004"/>
    </source>
</evidence>
<dbReference type="AlphaFoldDB" id="A0A7X3S7P4"/>
<keyword evidence="3 4" id="KW-0408">Iron</keyword>
<accession>A0A7X3S7P4</accession>
<evidence type="ECO:0000256" key="2">
    <source>
        <dbReference type="ARBA" id="ARBA00022723"/>
    </source>
</evidence>
<sequence length="93" mass="9947">MLPASITNVQAAGDPADGERLARQWCAACHVVADDQTNGTEAVPSFTEIAKTRGFNEATLTGFLADPHPKMPDMSLTNREISNLASYILSRGN</sequence>
<dbReference type="EMBL" id="WUMV01000003">
    <property type="protein sequence ID" value="MXN64993.1"/>
    <property type="molecule type" value="Genomic_DNA"/>
</dbReference>